<keyword evidence="2" id="KW-1133">Transmembrane helix</keyword>
<reference evidence="5" key="1">
    <citation type="submission" date="2022-02" db="EMBL/GenBank/DDBJ databases">
        <title>Corynebacterium sp. from urogenital microbiome.</title>
        <authorList>
            <person name="Cappelli E.A."/>
            <person name="Ribeiro T.G."/>
            <person name="Peixe L."/>
        </authorList>
    </citation>
    <scope>NUCLEOTIDE SEQUENCE</scope>
    <source>
        <strain evidence="5">C21Ua_68</strain>
    </source>
</reference>
<feature type="transmembrane region" description="Helical" evidence="2">
    <location>
        <begin position="603"/>
        <end position="624"/>
    </location>
</feature>
<evidence type="ECO:0000313" key="8">
    <source>
        <dbReference type="Proteomes" id="UP001371299"/>
    </source>
</evidence>
<keyword evidence="2" id="KW-0812">Transmembrane</keyword>
<dbReference type="RefSeq" id="WP_238800691.1">
    <property type="nucleotide sequence ID" value="NZ_JAKMUZ010000020.1"/>
</dbReference>
<comment type="caution">
    <text evidence="5">The sequence shown here is derived from an EMBL/GenBank/DDBJ whole genome shotgun (WGS) entry which is preliminary data.</text>
</comment>
<reference evidence="6 8" key="2">
    <citation type="submission" date="2024-01" db="EMBL/GenBank/DDBJ databases">
        <title>Description of two novel Corynebacterium species isolated from human nasal passages and skin.</title>
        <authorList>
            <person name="Popowitch E."/>
            <person name="Tran T.H."/>
            <person name="Escapa I.F."/>
            <person name="Bhatt E."/>
            <person name="Sozat A.K."/>
            <person name="Roberts A.Q."/>
            <person name="Segre J.A."/>
            <person name="Kong H."/>
            <person name="Conlan S."/>
            <person name="Lemon K.P."/>
            <person name="Kelly M.S."/>
        </authorList>
    </citation>
    <scope>NUCLEOTIDE SEQUENCE [LARGE SCALE GENOMIC DNA]</scope>
    <source>
        <strain evidence="6 8">KPL2619</strain>
    </source>
</reference>
<dbReference type="EMBL" id="JBBMGJ010000023">
    <property type="protein sequence ID" value="MEK0146364.1"/>
    <property type="molecule type" value="Genomic_DNA"/>
</dbReference>
<feature type="signal peptide" evidence="3">
    <location>
        <begin position="1"/>
        <end position="34"/>
    </location>
</feature>
<feature type="compositionally biased region" description="Gly residues" evidence="1">
    <location>
        <begin position="344"/>
        <end position="353"/>
    </location>
</feature>
<evidence type="ECO:0000313" key="6">
    <source>
        <dbReference type="EMBL" id="MEK0146364.1"/>
    </source>
</evidence>
<feature type="region of interest" description="Disordered" evidence="1">
    <location>
        <begin position="268"/>
        <end position="354"/>
    </location>
</feature>
<name>A0A9X3RLZ8_9CORY</name>
<proteinExistence type="predicted"/>
<sequence length="627" mass="62099">MIGKLWKPAFGSIVAAFLVAAFAPLLSSAPVAHADESCTWKWGIKQSFRSYVKGNIAHGGWGANGIGFTGDEQGDGAFVFAPGKPDASGGNVTIPFNGTLSFTGHDGVLDMTMSDFKVKASGKQAQISVDYVSYEMNRQDLSRGKKIQGNDEVIATINLANPVEDGAGKVDLSGSTALTSGGAKLFTGFYQPGEALDPSSGSIALDGSCVGSGSGSGSGGERPLTSITGSFTGFNKEAMDILSETNDTMNGITTFMGNTQAFLDELESFNNRGGSNSNSGGSTSGTSNSTGGNSASTNSASGNSSPSNSGSRGGGGASGAGKTAASGPAHSGSASSGAPSSGNSGEGGSGGDGAVCEATGVTQATAQWGLKKSFQSYITGSIAQGRWDLSGVGYDNGRFQFTSNSGAVKDGAGSVQYGGSMQFTGHHGKLDLNIANLEITFNGNSGELIADVRSSNMEGKKKDFGRTVIGTLNFKSLDIGTDTVSGEAAVSLSEAGSQALAEFYEPGTQLDPLSFHATLGGSADCGAVSGGGGSSSGSGSGGSGGSGAGGNGKGTPSSKGGAHAGAGDPVLAGDSGQGYEDGSNKFKVKSATSPGGSLDNPTAYLLLFIVGLIIAGGSTSRLVMNNS</sequence>
<feature type="chain" id="PRO_5040938304" evidence="3">
    <location>
        <begin position="35"/>
        <end position="627"/>
    </location>
</feature>
<feature type="domain" description="Htaa" evidence="4">
    <location>
        <begin position="364"/>
        <end position="515"/>
    </location>
</feature>
<evidence type="ECO:0000256" key="1">
    <source>
        <dbReference type="SAM" id="MobiDB-lite"/>
    </source>
</evidence>
<feature type="compositionally biased region" description="Low complexity" evidence="1">
    <location>
        <begin position="270"/>
        <end position="310"/>
    </location>
</feature>
<dbReference type="Proteomes" id="UP001371299">
    <property type="component" value="Unassembled WGS sequence"/>
</dbReference>
<organism evidence="5 7">
    <name type="scientific">Corynebacterium yonathiae</name>
    <dbReference type="NCBI Taxonomy" id="2913504"/>
    <lineage>
        <taxon>Bacteria</taxon>
        <taxon>Bacillati</taxon>
        <taxon>Actinomycetota</taxon>
        <taxon>Actinomycetes</taxon>
        <taxon>Mycobacteriales</taxon>
        <taxon>Corynebacteriaceae</taxon>
        <taxon>Corynebacterium</taxon>
    </lineage>
</organism>
<dbReference type="InterPro" id="IPR007331">
    <property type="entry name" value="Htaa"/>
</dbReference>
<evidence type="ECO:0000313" key="5">
    <source>
        <dbReference type="EMBL" id="MCZ9296885.1"/>
    </source>
</evidence>
<accession>A0A9X3RLZ8</accession>
<evidence type="ECO:0000313" key="7">
    <source>
        <dbReference type="Proteomes" id="UP001146439"/>
    </source>
</evidence>
<gene>
    <name evidence="5" type="ORF">L8V22_10050</name>
    <name evidence="6" type="ORF">WMQ01_09860</name>
</gene>
<evidence type="ECO:0000256" key="3">
    <source>
        <dbReference type="SAM" id="SignalP"/>
    </source>
</evidence>
<dbReference type="Pfam" id="PF04213">
    <property type="entry name" value="HtaA"/>
    <property type="match status" value="2"/>
</dbReference>
<evidence type="ECO:0000256" key="2">
    <source>
        <dbReference type="SAM" id="Phobius"/>
    </source>
</evidence>
<feature type="compositionally biased region" description="Gly residues" evidence="1">
    <location>
        <begin position="528"/>
        <end position="553"/>
    </location>
</feature>
<feature type="compositionally biased region" description="Gly residues" evidence="1">
    <location>
        <begin position="210"/>
        <end position="220"/>
    </location>
</feature>
<protein>
    <submittedName>
        <fullName evidence="5">HtaA domain-containing protein</fullName>
    </submittedName>
</protein>
<feature type="domain" description="Htaa" evidence="4">
    <location>
        <begin position="38"/>
        <end position="201"/>
    </location>
</feature>
<feature type="compositionally biased region" description="Low complexity" evidence="1">
    <location>
        <begin position="320"/>
        <end position="343"/>
    </location>
</feature>
<dbReference type="EMBL" id="JAKMUZ010000020">
    <property type="protein sequence ID" value="MCZ9296885.1"/>
    <property type="molecule type" value="Genomic_DNA"/>
</dbReference>
<keyword evidence="8" id="KW-1185">Reference proteome</keyword>
<feature type="region of interest" description="Disordered" evidence="1">
    <location>
        <begin position="528"/>
        <end position="579"/>
    </location>
</feature>
<evidence type="ECO:0000259" key="4">
    <source>
        <dbReference type="Pfam" id="PF04213"/>
    </source>
</evidence>
<keyword evidence="2" id="KW-0472">Membrane</keyword>
<keyword evidence="3" id="KW-0732">Signal</keyword>
<dbReference type="AlphaFoldDB" id="A0A9X3RLZ8"/>
<dbReference type="Proteomes" id="UP001146439">
    <property type="component" value="Unassembled WGS sequence"/>
</dbReference>
<feature type="region of interest" description="Disordered" evidence="1">
    <location>
        <begin position="210"/>
        <end position="229"/>
    </location>
</feature>